<feature type="domain" description="C2H2-type" evidence="3">
    <location>
        <begin position="511"/>
        <end position="535"/>
    </location>
</feature>
<evidence type="ECO:0000259" key="4">
    <source>
        <dbReference type="SMART" id="SM00451"/>
    </source>
</evidence>
<feature type="domain" description="C2H2-type" evidence="3">
    <location>
        <begin position="358"/>
        <end position="382"/>
    </location>
</feature>
<evidence type="ECO:0000313" key="6">
    <source>
        <dbReference type="Proteomes" id="UP000029120"/>
    </source>
</evidence>
<dbReference type="InterPro" id="IPR024768">
    <property type="entry name" value="Marf1"/>
</dbReference>
<dbReference type="GO" id="GO:0010468">
    <property type="term" value="P:regulation of gene expression"/>
    <property type="evidence" value="ECO:0007669"/>
    <property type="project" value="InterPro"/>
</dbReference>
<dbReference type="InterPro" id="IPR036236">
    <property type="entry name" value="Znf_C2H2_sf"/>
</dbReference>
<keyword evidence="1" id="KW-0175">Coiled coil</keyword>
<dbReference type="PANTHER" id="PTHR14379:SF3">
    <property type="entry name" value="MEIOSIS REGULATOR AND MRNA STABILITY FACTOR 1"/>
    <property type="match status" value="1"/>
</dbReference>
<dbReference type="AlphaFoldDB" id="A0A087GDD6"/>
<dbReference type="GO" id="GO:0003676">
    <property type="term" value="F:nucleic acid binding"/>
    <property type="evidence" value="ECO:0007669"/>
    <property type="project" value="InterPro"/>
</dbReference>
<dbReference type="Gramene" id="KFK27888">
    <property type="protein sequence ID" value="KFK27888"/>
    <property type="gene ID" value="AALP_AA8G442400"/>
</dbReference>
<dbReference type="eggNOG" id="ENOG502QWNR">
    <property type="taxonomic scope" value="Eukaryota"/>
</dbReference>
<dbReference type="InterPro" id="IPR003604">
    <property type="entry name" value="Matrin/U1-like-C_Znf_C2H2"/>
</dbReference>
<dbReference type="Pfam" id="PF12874">
    <property type="entry name" value="zf-met"/>
    <property type="match status" value="5"/>
</dbReference>
<dbReference type="SUPFAM" id="SSF57667">
    <property type="entry name" value="beta-beta-alpha zinc fingers"/>
    <property type="match status" value="4"/>
</dbReference>
<evidence type="ECO:0000256" key="2">
    <source>
        <dbReference type="SAM" id="MobiDB-lite"/>
    </source>
</evidence>
<accession>A0A087GDD6</accession>
<dbReference type="OrthoDB" id="549353at2759"/>
<gene>
    <name evidence="5" type="ordered locus">AALP_Aa8g442400</name>
</gene>
<organism evidence="5 6">
    <name type="scientific">Arabis alpina</name>
    <name type="common">Alpine rock-cress</name>
    <dbReference type="NCBI Taxonomy" id="50452"/>
    <lineage>
        <taxon>Eukaryota</taxon>
        <taxon>Viridiplantae</taxon>
        <taxon>Streptophyta</taxon>
        <taxon>Embryophyta</taxon>
        <taxon>Tracheophyta</taxon>
        <taxon>Spermatophyta</taxon>
        <taxon>Magnoliopsida</taxon>
        <taxon>eudicotyledons</taxon>
        <taxon>Gunneridae</taxon>
        <taxon>Pentapetalae</taxon>
        <taxon>rosids</taxon>
        <taxon>malvids</taxon>
        <taxon>Brassicales</taxon>
        <taxon>Brassicaceae</taxon>
        <taxon>Arabideae</taxon>
        <taxon>Arabis</taxon>
    </lineage>
</organism>
<dbReference type="InterPro" id="IPR013087">
    <property type="entry name" value="Znf_C2H2_type"/>
</dbReference>
<feature type="coiled-coil region" evidence="1">
    <location>
        <begin position="613"/>
        <end position="640"/>
    </location>
</feature>
<reference evidence="6" key="1">
    <citation type="journal article" date="2015" name="Nat. Plants">
        <title>Genome expansion of Arabis alpina linked with retrotransposition and reduced symmetric DNA methylation.</title>
        <authorList>
            <person name="Willing E.M."/>
            <person name="Rawat V."/>
            <person name="Mandakova T."/>
            <person name="Maumus F."/>
            <person name="James G.V."/>
            <person name="Nordstroem K.J."/>
            <person name="Becker C."/>
            <person name="Warthmann N."/>
            <person name="Chica C."/>
            <person name="Szarzynska B."/>
            <person name="Zytnicki M."/>
            <person name="Albani M.C."/>
            <person name="Kiefer C."/>
            <person name="Bergonzi S."/>
            <person name="Castaings L."/>
            <person name="Mateos J.L."/>
            <person name="Berns M.C."/>
            <person name="Bujdoso N."/>
            <person name="Piofczyk T."/>
            <person name="de Lorenzo L."/>
            <person name="Barrero-Sicilia C."/>
            <person name="Mateos I."/>
            <person name="Piednoel M."/>
            <person name="Hagmann J."/>
            <person name="Chen-Min-Tao R."/>
            <person name="Iglesias-Fernandez R."/>
            <person name="Schuster S.C."/>
            <person name="Alonso-Blanco C."/>
            <person name="Roudier F."/>
            <person name="Carbonero P."/>
            <person name="Paz-Ares J."/>
            <person name="Davis S.J."/>
            <person name="Pecinka A."/>
            <person name="Quesneville H."/>
            <person name="Colot V."/>
            <person name="Lysak M.A."/>
            <person name="Weigel D."/>
            <person name="Coupland G."/>
            <person name="Schneeberger K."/>
        </authorList>
    </citation>
    <scope>NUCLEOTIDE SEQUENCE [LARGE SCALE GENOMIC DNA]</scope>
    <source>
        <strain evidence="6">cv. Pajares</strain>
    </source>
</reference>
<protein>
    <recommendedName>
        <fullName evidence="7">C2H2-type domain-containing protein</fullName>
    </recommendedName>
</protein>
<feature type="domain" description="U1-type" evidence="4">
    <location>
        <begin position="355"/>
        <end position="389"/>
    </location>
</feature>
<evidence type="ECO:0000259" key="3">
    <source>
        <dbReference type="SMART" id="SM00355"/>
    </source>
</evidence>
<dbReference type="EMBL" id="CM002876">
    <property type="protein sequence ID" value="KFK27888.1"/>
    <property type="molecule type" value="Genomic_DNA"/>
</dbReference>
<dbReference type="Gene3D" id="3.30.160.60">
    <property type="entry name" value="Classic Zinc Finger"/>
    <property type="match status" value="4"/>
</dbReference>
<feature type="compositionally biased region" description="Low complexity" evidence="2">
    <location>
        <begin position="192"/>
        <end position="205"/>
    </location>
</feature>
<dbReference type="FunFam" id="3.30.160.60:FF:002363">
    <property type="entry name" value="Putative endonuclease or glycosyl hydrolase with C2H2-type zinc finger domain-containing protein"/>
    <property type="match status" value="1"/>
</dbReference>
<dbReference type="CDD" id="cd10910">
    <property type="entry name" value="PIN_limkain_b1_N_like"/>
    <property type="match status" value="1"/>
</dbReference>
<dbReference type="OMA" id="AHENTKC"/>
<feature type="compositionally biased region" description="Polar residues" evidence="2">
    <location>
        <begin position="165"/>
        <end position="184"/>
    </location>
</feature>
<dbReference type="GO" id="GO:0005777">
    <property type="term" value="C:peroxisome"/>
    <property type="evidence" value="ECO:0007669"/>
    <property type="project" value="InterPro"/>
</dbReference>
<evidence type="ECO:0000256" key="1">
    <source>
        <dbReference type="SAM" id="Coils"/>
    </source>
</evidence>
<feature type="compositionally biased region" description="Basic and acidic residues" evidence="2">
    <location>
        <begin position="982"/>
        <end position="1020"/>
    </location>
</feature>
<dbReference type="GO" id="GO:0008270">
    <property type="term" value="F:zinc ion binding"/>
    <property type="evidence" value="ECO:0007669"/>
    <property type="project" value="InterPro"/>
</dbReference>
<feature type="domain" description="C2H2-type" evidence="3">
    <location>
        <begin position="794"/>
        <end position="818"/>
    </location>
</feature>
<dbReference type="SMART" id="SM00355">
    <property type="entry name" value="ZnF_C2H2"/>
    <property type="match status" value="4"/>
</dbReference>
<feature type="domain" description="U1-type" evidence="4">
    <location>
        <begin position="791"/>
        <end position="825"/>
    </location>
</feature>
<feature type="region of interest" description="Disordered" evidence="2">
    <location>
        <begin position="824"/>
        <end position="845"/>
    </location>
</feature>
<evidence type="ECO:0000313" key="5">
    <source>
        <dbReference type="EMBL" id="KFK27888.1"/>
    </source>
</evidence>
<keyword evidence="6" id="KW-1185">Reference proteome</keyword>
<feature type="domain" description="C2H2-type" evidence="3">
    <location>
        <begin position="290"/>
        <end position="314"/>
    </location>
</feature>
<dbReference type="SMART" id="SM00451">
    <property type="entry name" value="ZnF_U1"/>
    <property type="match status" value="4"/>
</dbReference>
<dbReference type="GO" id="GO:0004540">
    <property type="term" value="F:RNA nuclease activity"/>
    <property type="evidence" value="ECO:0007669"/>
    <property type="project" value="InterPro"/>
</dbReference>
<feature type="domain" description="U1-type" evidence="4">
    <location>
        <begin position="287"/>
        <end position="321"/>
    </location>
</feature>
<dbReference type="InterPro" id="IPR021139">
    <property type="entry name" value="NYN"/>
</dbReference>
<feature type="region of interest" description="Disordered" evidence="2">
    <location>
        <begin position="977"/>
        <end position="1020"/>
    </location>
</feature>
<feature type="compositionally biased region" description="Basic and acidic residues" evidence="2">
    <location>
        <begin position="206"/>
        <end position="218"/>
    </location>
</feature>
<dbReference type="Proteomes" id="UP000029120">
    <property type="component" value="Chromosome 8"/>
</dbReference>
<evidence type="ECO:0008006" key="7">
    <source>
        <dbReference type="Google" id="ProtNLM"/>
    </source>
</evidence>
<dbReference type="Gene3D" id="3.40.50.1010">
    <property type="entry name" value="5'-nuclease"/>
    <property type="match status" value="1"/>
</dbReference>
<dbReference type="Pfam" id="PF01936">
    <property type="entry name" value="NYN"/>
    <property type="match status" value="1"/>
</dbReference>
<sequence>MTTAATEYQTAKTSVWWDIENCEVPRGWDAHAIAQNVSSALLKMNYGGPVSITAYGDTNLIPHVVQQALSSTGVGLNHVPAGIKDASDKKILVDMLLWAIDNPAPANYMLISGDRDFSYALHQLRMRRYNILLAQPLQASVPLVAAARNVWLWTSLASGGPPLTSAESSRLLSNGRGQVSNNEVSKLPVSEQAQSSKTTASTSDAGDAKVHKTRENHVTRGLPQETRRNMFQNGRGASGESVTACRISNVVCDSFAHLSDKRPISQAAFVDNHRAQASFSAKPIQDAELVECKVCQIFCSSKDAYKKHTYGKRHRNNLELQSGKSNNISAGPAVLPKDILEKQKKTVNENSANPNTNLVCLLCNVVCKSQIVFDYHLRGKKHASMLSQPEALIDSKPQEKVCQSQIVFDSHLRGQKHAAMLGQLEPLVDSKKLQEKVVGVKDQPRETIPEPKPNTEHVFDSHLRGQKHAETLSQSKLDQALIDSEKLQENGVGENDQTRETIAEPKPKAEHVCRICNVVCHSQLVFDSHLRGKKHVAMLSQSNAFIDSKEKGVEEKEPGETIAELQLQSQNAQENSMCFEKHVVMVNQSEALNNSMKLEEKVVQEKAQPIETVAENQSQYQNTEENINFFETQNEEFREICGTSESSVTEVIPSAKDRVETVDKQLPNGELVFGDLRCDFDVPTKARECYDGIVKPVNLLNGTTKHSGKLKKICNLATEMTNLSKRQARPAASKLCNLCVVICDRQGLSTVFCDDKGHWMNQKHITAAAFVASDDAQSSVSTKPVKEPEVLQPVWCQVCEMSCISKDTYKNHTYGKKHRQKLELQSAKNENMSKGPAKLSKENAEKKKKVLYQNQTALYSQLKSRNHAAIVKEQAEKALVDSMRTQQESDQEKPREALEQGLFVDSRKIREESSQEKETTEEHTLVKTDDLGFRGAEEDKEEVKEINAISENLARVFTGPNRESRIPKESRGCLDVIPDVNATEKLKDESKHKPLEPENKSEGRKEHPGEATKREDESKGQVDNFWTRLWGIKR</sequence>
<proteinExistence type="predicted"/>
<feature type="domain" description="U1-type" evidence="4">
    <location>
        <begin position="508"/>
        <end position="542"/>
    </location>
</feature>
<feature type="region of interest" description="Disordered" evidence="2">
    <location>
        <begin position="162"/>
        <end position="221"/>
    </location>
</feature>
<name>A0A087GDD6_ARAAL</name>
<dbReference type="PANTHER" id="PTHR14379">
    <property type="entry name" value="LIMKAIN B LKAP"/>
    <property type="match status" value="1"/>
</dbReference>